<keyword evidence="2" id="KW-1185">Reference proteome</keyword>
<organism evidence="1 2">
    <name type="scientific">Gigaspora rosea</name>
    <dbReference type="NCBI Taxonomy" id="44941"/>
    <lineage>
        <taxon>Eukaryota</taxon>
        <taxon>Fungi</taxon>
        <taxon>Fungi incertae sedis</taxon>
        <taxon>Mucoromycota</taxon>
        <taxon>Glomeromycotina</taxon>
        <taxon>Glomeromycetes</taxon>
        <taxon>Diversisporales</taxon>
        <taxon>Gigasporaceae</taxon>
        <taxon>Gigaspora</taxon>
    </lineage>
</organism>
<reference evidence="1 2" key="1">
    <citation type="submission" date="2018-06" db="EMBL/GenBank/DDBJ databases">
        <title>Comparative genomics reveals the genomic features of Rhizophagus irregularis, R. cerebriforme, R. diaphanum and Gigaspora rosea, and their symbiotic lifestyle signature.</title>
        <authorList>
            <person name="Morin E."/>
            <person name="San Clemente H."/>
            <person name="Chen E.C.H."/>
            <person name="De La Providencia I."/>
            <person name="Hainaut M."/>
            <person name="Kuo A."/>
            <person name="Kohler A."/>
            <person name="Murat C."/>
            <person name="Tang N."/>
            <person name="Roy S."/>
            <person name="Loubradou J."/>
            <person name="Henrissat B."/>
            <person name="Grigoriev I.V."/>
            <person name="Corradi N."/>
            <person name="Roux C."/>
            <person name="Martin F.M."/>
        </authorList>
    </citation>
    <scope>NUCLEOTIDE SEQUENCE [LARGE SCALE GENOMIC DNA]</scope>
    <source>
        <strain evidence="1 2">DAOM 194757</strain>
    </source>
</reference>
<dbReference type="STRING" id="44941.A0A397VVS1"/>
<sequence>NIELDLLKRYTTLFAIRHLIDGSVDSRISTSNQGFVNISQDFKKLFSDWFTTKTNNFIQLDHEDIDIEDLEEKVPCQINNSEFKSELYLSYCDFGHIEALINTGLSFYKGVIYLVENSYNIIEKYLLHVGDVITIQEEEEESYAILRAIFRHKGNNGYFYPFIVIDWLEKTNQVHSLLECPIYKVQSEKNRDWRRVYPLLVVDQIKKAHFVYRCSSECIISHDLENMYYLKNVYYFTAI</sequence>
<name>A0A397VVS1_9GLOM</name>
<dbReference type="Proteomes" id="UP000266673">
    <property type="component" value="Unassembled WGS sequence"/>
</dbReference>
<evidence type="ECO:0008006" key="3">
    <source>
        <dbReference type="Google" id="ProtNLM"/>
    </source>
</evidence>
<dbReference type="OrthoDB" id="2322390at2759"/>
<proteinExistence type="predicted"/>
<protein>
    <recommendedName>
        <fullName evidence="3">BAH domain-containing protein</fullName>
    </recommendedName>
</protein>
<evidence type="ECO:0000313" key="1">
    <source>
        <dbReference type="EMBL" id="RIB26634.1"/>
    </source>
</evidence>
<feature type="non-terminal residue" evidence="1">
    <location>
        <position position="1"/>
    </location>
</feature>
<accession>A0A397VVS1</accession>
<comment type="caution">
    <text evidence="1">The sequence shown here is derived from an EMBL/GenBank/DDBJ whole genome shotgun (WGS) entry which is preliminary data.</text>
</comment>
<dbReference type="EMBL" id="QKWP01000129">
    <property type="protein sequence ID" value="RIB26634.1"/>
    <property type="molecule type" value="Genomic_DNA"/>
</dbReference>
<gene>
    <name evidence="1" type="ORF">C2G38_2162857</name>
</gene>
<dbReference type="AlphaFoldDB" id="A0A397VVS1"/>
<evidence type="ECO:0000313" key="2">
    <source>
        <dbReference type="Proteomes" id="UP000266673"/>
    </source>
</evidence>